<reference evidence="2" key="1">
    <citation type="journal article" date="2022" name="bioRxiv">
        <title>Sequencing and chromosome-scale assembly of the giantPleurodeles waltlgenome.</title>
        <authorList>
            <person name="Brown T."/>
            <person name="Elewa A."/>
            <person name="Iarovenko S."/>
            <person name="Subramanian E."/>
            <person name="Araus A.J."/>
            <person name="Petzold A."/>
            <person name="Susuki M."/>
            <person name="Suzuki K.-i.T."/>
            <person name="Hayashi T."/>
            <person name="Toyoda A."/>
            <person name="Oliveira C."/>
            <person name="Osipova E."/>
            <person name="Leigh N.D."/>
            <person name="Simon A."/>
            <person name="Yun M.H."/>
        </authorList>
    </citation>
    <scope>NUCLEOTIDE SEQUENCE</scope>
    <source>
        <strain evidence="2">20211129_DDA</strain>
        <tissue evidence="2">Liver</tissue>
    </source>
</reference>
<organism evidence="2 3">
    <name type="scientific">Pleurodeles waltl</name>
    <name type="common">Iberian ribbed newt</name>
    <dbReference type="NCBI Taxonomy" id="8319"/>
    <lineage>
        <taxon>Eukaryota</taxon>
        <taxon>Metazoa</taxon>
        <taxon>Chordata</taxon>
        <taxon>Craniata</taxon>
        <taxon>Vertebrata</taxon>
        <taxon>Euteleostomi</taxon>
        <taxon>Amphibia</taxon>
        <taxon>Batrachia</taxon>
        <taxon>Caudata</taxon>
        <taxon>Salamandroidea</taxon>
        <taxon>Salamandridae</taxon>
        <taxon>Pleurodelinae</taxon>
        <taxon>Pleurodeles</taxon>
    </lineage>
</organism>
<evidence type="ECO:0000256" key="1">
    <source>
        <dbReference type="SAM" id="MobiDB-lite"/>
    </source>
</evidence>
<evidence type="ECO:0000313" key="2">
    <source>
        <dbReference type="EMBL" id="KAJ1115258.1"/>
    </source>
</evidence>
<evidence type="ECO:0000313" key="3">
    <source>
        <dbReference type="Proteomes" id="UP001066276"/>
    </source>
</evidence>
<keyword evidence="3" id="KW-1185">Reference proteome</keyword>
<feature type="region of interest" description="Disordered" evidence="1">
    <location>
        <begin position="1"/>
        <end position="20"/>
    </location>
</feature>
<comment type="caution">
    <text evidence="2">The sequence shown here is derived from an EMBL/GenBank/DDBJ whole genome shotgun (WGS) entry which is preliminary data.</text>
</comment>
<dbReference type="Proteomes" id="UP001066276">
    <property type="component" value="Chromosome 8"/>
</dbReference>
<dbReference type="EMBL" id="JANPWB010000012">
    <property type="protein sequence ID" value="KAJ1115258.1"/>
    <property type="molecule type" value="Genomic_DNA"/>
</dbReference>
<name>A0AAV7NPU7_PLEWA</name>
<dbReference type="AlphaFoldDB" id="A0AAV7NPU7"/>
<sequence length="112" mass="12500">MPLGNALQGRNQKVESGKPQMGLTVIVGEFESTNQAFKEQDEPQGKKEARGHRCIEVGDRNGSKFDKKHTFAKYGQGDKSAEREAGLRDYMLLATQESVPERKVSSAERRSM</sequence>
<gene>
    <name evidence="2" type="ORF">NDU88_003484</name>
</gene>
<proteinExistence type="predicted"/>
<protein>
    <submittedName>
        <fullName evidence="2">Uncharacterized protein</fullName>
    </submittedName>
</protein>
<accession>A0AAV7NPU7</accession>